<feature type="signal peptide" evidence="1">
    <location>
        <begin position="1"/>
        <end position="19"/>
    </location>
</feature>
<accession>W0FQV9</accession>
<sequence length="361" mass="38253">MKKYLILAAAAAVTLAACAKVETAQNALMDENSPIVFSNYAPKSLVKADAASYAPSTTLVLNTDFDVWGWSTSNGTAFDGSNGARFMGWYTVTYKDGGATDGSKNAYPDGYRYWPSGDAPDWLSFYAYYPSKSGSGITPPANGLGGFSFTAKEAAADQVDFMVADVVADQLYTTNNGTVPLTFRHMLTKVQVNFKTTTAVADDANTTVKITGATFNKIKNAGTLTASYAASATSTAWTAVSGAQQFAVAYPAGALTVTASTVAPADIFLMVPQTMLAKTEAAAQYLEISWTVTTDGVTTENTAKLYLDDCVSTDGGSEKADLDWEKNHFVTYTVTVGPQPILFTATVAEWESAATGYFNVQ</sequence>
<keyword evidence="1" id="KW-0732">Signal</keyword>
<dbReference type="PROSITE" id="PS51257">
    <property type="entry name" value="PROKAR_LIPOPROTEIN"/>
    <property type="match status" value="1"/>
</dbReference>
<feature type="chain" id="PRO_5004788913" description="Fimbrillin family protein" evidence="1">
    <location>
        <begin position="20"/>
        <end position="361"/>
    </location>
</feature>
<evidence type="ECO:0000313" key="2">
    <source>
        <dbReference type="EMBL" id="AHF25849.1"/>
    </source>
</evidence>
<reference evidence="2" key="1">
    <citation type="journal article" date="2013" name="PLoS ONE">
        <title>Metagenomic insights into the carbohydrate-active enzymes carried by the microorganisms adhering to solid digesta in the rumen of cows.</title>
        <authorList>
            <person name="Wang L."/>
            <person name="Hatem A."/>
            <person name="Catalyurek U.V."/>
            <person name="Morrison M."/>
            <person name="Yu Z."/>
        </authorList>
    </citation>
    <scope>NUCLEOTIDE SEQUENCE</scope>
</reference>
<organism evidence="2">
    <name type="scientific">uncultured bacterium Contigcl_1493</name>
    <dbReference type="NCBI Taxonomy" id="1393647"/>
    <lineage>
        <taxon>Bacteria</taxon>
        <taxon>environmental samples</taxon>
    </lineage>
</organism>
<dbReference type="InterPro" id="IPR025049">
    <property type="entry name" value="Mfa-like_1"/>
</dbReference>
<dbReference type="InterPro" id="IPR042278">
    <property type="entry name" value="Mfa-like_1_N"/>
</dbReference>
<dbReference type="Gene3D" id="2.60.40.2620">
    <property type="entry name" value="Fimbrillin-like"/>
    <property type="match status" value="1"/>
</dbReference>
<dbReference type="CDD" id="cd13120">
    <property type="entry name" value="BF2867_like_N"/>
    <property type="match status" value="1"/>
</dbReference>
<dbReference type="EMBL" id="KC246855">
    <property type="protein sequence ID" value="AHF25849.1"/>
    <property type="molecule type" value="Genomic_DNA"/>
</dbReference>
<evidence type="ECO:0000256" key="1">
    <source>
        <dbReference type="SAM" id="SignalP"/>
    </source>
</evidence>
<name>W0FQV9_9BACT</name>
<protein>
    <recommendedName>
        <fullName evidence="3">Fimbrillin family protein</fullName>
    </recommendedName>
</protein>
<proteinExistence type="predicted"/>
<dbReference type="Pfam" id="PF13149">
    <property type="entry name" value="Mfa_like_1"/>
    <property type="match status" value="1"/>
</dbReference>
<evidence type="ECO:0008006" key="3">
    <source>
        <dbReference type="Google" id="ProtNLM"/>
    </source>
</evidence>
<dbReference type="AlphaFoldDB" id="W0FQV9"/>